<dbReference type="PANTHER" id="PTHR35802">
    <property type="entry name" value="PROTEASE SYNTHASE AND SPORULATION PROTEIN PAI 2"/>
    <property type="match status" value="1"/>
</dbReference>
<organism evidence="1 2">
    <name type="scientific">Aquibium oceanicum</name>
    <dbReference type="NCBI Taxonomy" id="1670800"/>
    <lineage>
        <taxon>Bacteria</taxon>
        <taxon>Pseudomonadati</taxon>
        <taxon>Pseudomonadota</taxon>
        <taxon>Alphaproteobacteria</taxon>
        <taxon>Hyphomicrobiales</taxon>
        <taxon>Phyllobacteriaceae</taxon>
        <taxon>Aquibium</taxon>
    </lineage>
</organism>
<dbReference type="InterPro" id="IPR012349">
    <property type="entry name" value="Split_barrel_FMN-bd"/>
</dbReference>
<proteinExistence type="predicted"/>
<dbReference type="AlphaFoldDB" id="A0A1L3SRM9"/>
<dbReference type="InterPro" id="IPR007396">
    <property type="entry name" value="TR_PAI2-type"/>
</dbReference>
<reference evidence="2" key="1">
    <citation type="submission" date="2016-11" db="EMBL/GenBank/DDBJ databases">
        <title>Mesorhizobium oceanicum sp. nov., isolated from deep seawater in South China Sea.</title>
        <authorList>
            <person name="Fu G.-Y."/>
        </authorList>
    </citation>
    <scope>NUCLEOTIDE SEQUENCE [LARGE SCALE GENOMIC DNA]</scope>
    <source>
        <strain evidence="2">B7</strain>
    </source>
</reference>
<sequence>MYQPPHFRETRLDVLHDLIRSEPLGLLVTNGPDGPVANPLPFLLDTDTPNGTLRAHCARANPVWREIQADPDMPVLVVFQGPQAYVTPSWYATKQETGKVVPTWNYVIVQARGRAEVFEGADWLSKQIRNLTESHEATREKPWAVDNAPADFVAAQTRGIVGIRIEIASLEGKWKVSQNRPPEDRTRVAAGYDEAERPDMAGLVRTYGAERG</sequence>
<dbReference type="EMBL" id="CP018171">
    <property type="protein sequence ID" value="APH71975.1"/>
    <property type="molecule type" value="Genomic_DNA"/>
</dbReference>
<dbReference type="Pfam" id="PF04299">
    <property type="entry name" value="FMN_bind_2"/>
    <property type="match status" value="1"/>
</dbReference>
<name>A0A1L3SRM9_9HYPH</name>
<dbReference type="KEGG" id="meso:BSQ44_11830"/>
<accession>A0A1L3SRM9</accession>
<dbReference type="RefSeq" id="WP_072604316.1">
    <property type="nucleotide sequence ID" value="NZ_CP018171.1"/>
</dbReference>
<dbReference type="PANTHER" id="PTHR35802:SF1">
    <property type="entry name" value="PROTEASE SYNTHASE AND SPORULATION PROTEIN PAI 2"/>
    <property type="match status" value="1"/>
</dbReference>
<dbReference type="STRING" id="1670800.BSQ44_11830"/>
<dbReference type="Gene3D" id="2.30.110.10">
    <property type="entry name" value="Electron Transport, Fmn-binding Protein, Chain A"/>
    <property type="match status" value="1"/>
</dbReference>
<protein>
    <submittedName>
        <fullName evidence="1">Transcriptional regulator</fullName>
    </submittedName>
</protein>
<dbReference type="OrthoDB" id="9794948at2"/>
<dbReference type="Proteomes" id="UP000182840">
    <property type="component" value="Chromosome"/>
</dbReference>
<dbReference type="PIRSF" id="PIRSF010372">
    <property type="entry name" value="PaiB"/>
    <property type="match status" value="1"/>
</dbReference>
<keyword evidence="2" id="KW-1185">Reference proteome</keyword>
<evidence type="ECO:0000313" key="1">
    <source>
        <dbReference type="EMBL" id="APH71975.1"/>
    </source>
</evidence>
<evidence type="ECO:0000313" key="2">
    <source>
        <dbReference type="Proteomes" id="UP000182840"/>
    </source>
</evidence>
<dbReference type="SUPFAM" id="SSF50475">
    <property type="entry name" value="FMN-binding split barrel"/>
    <property type="match status" value="1"/>
</dbReference>
<gene>
    <name evidence="1" type="ORF">BSQ44_11830</name>
</gene>